<dbReference type="Gene3D" id="1.25.40.20">
    <property type="entry name" value="Ankyrin repeat-containing domain"/>
    <property type="match status" value="1"/>
</dbReference>
<protein>
    <submittedName>
        <fullName evidence="3">Uncharacterized protein</fullName>
    </submittedName>
</protein>
<dbReference type="Proteomes" id="UP000663887">
    <property type="component" value="Unassembled WGS sequence"/>
</dbReference>
<evidence type="ECO:0000313" key="4">
    <source>
        <dbReference type="EMBL" id="CAF3965089.1"/>
    </source>
</evidence>
<dbReference type="InterPro" id="IPR049630">
    <property type="entry name" value="DYDC-like_DD"/>
</dbReference>
<dbReference type="EMBL" id="CAJNRG010010264">
    <property type="protein sequence ID" value="CAF2120895.1"/>
    <property type="molecule type" value="Genomic_DNA"/>
</dbReference>
<evidence type="ECO:0000313" key="5">
    <source>
        <dbReference type="Proteomes" id="UP000663887"/>
    </source>
</evidence>
<gene>
    <name evidence="4" type="ORF">UXM345_LOCUS14154</name>
    <name evidence="3" type="ORF">XDN619_LOCUS22696</name>
</gene>
<evidence type="ECO:0000313" key="3">
    <source>
        <dbReference type="EMBL" id="CAF2120895.1"/>
    </source>
</evidence>
<feature type="compositionally biased region" description="Basic and acidic residues" evidence="2">
    <location>
        <begin position="64"/>
        <end position="84"/>
    </location>
</feature>
<dbReference type="Gene3D" id="1.20.890.10">
    <property type="entry name" value="cAMP-dependent protein kinase regulatory subunit, dimerization-anchoring domain"/>
    <property type="match status" value="1"/>
</dbReference>
<feature type="compositionally biased region" description="Polar residues" evidence="2">
    <location>
        <begin position="85"/>
        <end position="95"/>
    </location>
</feature>
<dbReference type="InterPro" id="IPR037856">
    <property type="entry name" value="Sdc1/DPY30"/>
</dbReference>
<dbReference type="InterPro" id="IPR007858">
    <property type="entry name" value="Dpy-30_motif"/>
</dbReference>
<reference evidence="3" key="1">
    <citation type="submission" date="2021-02" db="EMBL/GenBank/DDBJ databases">
        <authorList>
            <person name="Nowell W R."/>
        </authorList>
    </citation>
    <scope>NUCLEOTIDE SEQUENCE</scope>
</reference>
<dbReference type="SUPFAM" id="SSF48403">
    <property type="entry name" value="Ankyrin repeat"/>
    <property type="match status" value="1"/>
</dbReference>
<comment type="similarity">
    <text evidence="1">Belongs to the dpy-30 family.</text>
</comment>
<organism evidence="3 5">
    <name type="scientific">Rotaria magnacalcarata</name>
    <dbReference type="NCBI Taxonomy" id="392030"/>
    <lineage>
        <taxon>Eukaryota</taxon>
        <taxon>Metazoa</taxon>
        <taxon>Spiralia</taxon>
        <taxon>Gnathifera</taxon>
        <taxon>Rotifera</taxon>
        <taxon>Eurotatoria</taxon>
        <taxon>Bdelloidea</taxon>
        <taxon>Philodinida</taxon>
        <taxon>Philodinidae</taxon>
        <taxon>Rotaria</taxon>
    </lineage>
</organism>
<dbReference type="AlphaFoldDB" id="A0A816VH31"/>
<evidence type="ECO:0000256" key="2">
    <source>
        <dbReference type="SAM" id="MobiDB-lite"/>
    </source>
</evidence>
<dbReference type="InterPro" id="IPR036770">
    <property type="entry name" value="Ankyrin_rpt-contain_sf"/>
</dbReference>
<dbReference type="GO" id="GO:0048188">
    <property type="term" value="C:Set1C/COMPASS complex"/>
    <property type="evidence" value="ECO:0007669"/>
    <property type="project" value="InterPro"/>
</dbReference>
<evidence type="ECO:0000256" key="1">
    <source>
        <dbReference type="ARBA" id="ARBA00010849"/>
    </source>
</evidence>
<dbReference type="Pfam" id="PF05186">
    <property type="entry name" value="Dpy-30"/>
    <property type="match status" value="1"/>
</dbReference>
<sequence length="354" mass="40840">MSRNSSASRSAADSNFIDTNYLIATVGPTLARGLAELVERRPTDPIEHLAAFLYKQADVIHAKKQKEESAKRVEIKKPTDEQGKSYRSSFQNQTQDLREQEENKRKRHTEKLIKRHKELSTASPVSSSVHKDDEKFIVEFGETELHREAAIKNANLSQLLRSNYRLIASRNFRRKTPRDVARDAGLYENVDQIDTFCRGLLENGNIKAINYLLLYGYTELVYQLKTIENRNKNTFNFVNYQIPELLDRLEQFKEAIIRGNKNIVESIVHYHKKLPLYRDSDGSSSLHDAIKNRQLHIALYLIQKYPSLALVKDLHRRTGLDLLNLINKVSLTGEQYDVYNELKQTLIAAAVKNE</sequence>
<dbReference type="PANTHER" id="PTHR23356">
    <property type="entry name" value="DPY30-RELATED"/>
    <property type="match status" value="1"/>
</dbReference>
<proteinExistence type="inferred from homology"/>
<dbReference type="PANTHER" id="PTHR23356:SF16">
    <property type="entry name" value="DPY30 DOMAIN CONTAINING 2"/>
    <property type="match status" value="1"/>
</dbReference>
<feature type="region of interest" description="Disordered" evidence="2">
    <location>
        <begin position="64"/>
        <end position="107"/>
    </location>
</feature>
<dbReference type="Proteomes" id="UP000663842">
    <property type="component" value="Unassembled WGS sequence"/>
</dbReference>
<name>A0A816VH31_9BILA</name>
<dbReference type="CDD" id="cd22966">
    <property type="entry name" value="DD_DYDC-like"/>
    <property type="match status" value="1"/>
</dbReference>
<comment type="caution">
    <text evidence="3">The sequence shown here is derived from an EMBL/GenBank/DDBJ whole genome shotgun (WGS) entry which is preliminary data.</text>
</comment>
<accession>A0A816VH31</accession>
<dbReference type="EMBL" id="CAJOBF010001582">
    <property type="protein sequence ID" value="CAF3965089.1"/>
    <property type="molecule type" value="Genomic_DNA"/>
</dbReference>